<gene>
    <name evidence="3" type="ORF">QBC47DRAFT_378286</name>
</gene>
<protein>
    <recommendedName>
        <fullName evidence="2">Nephrocystin 3-like N-terminal domain-containing protein</fullName>
    </recommendedName>
</protein>
<dbReference type="AlphaFoldDB" id="A0AAJ0FB59"/>
<evidence type="ECO:0000259" key="2">
    <source>
        <dbReference type="Pfam" id="PF24883"/>
    </source>
</evidence>
<sequence>MEQEHPHRELELLLNSLQPAGERREEVLLACSWDDVLNSLSEAQETFNQKAAKSRFRKITRSKSIVGTLGSLTQLLPDELGLGVLRGGLNAVFQLVQARIESQEKILETFHNVPLLFERACGIALSHRCDQQLLGRVQDLYKVLLCELPQLIKILLRQHTGKTRVRMFRQTPSEEAHLIDECLDAIQRASRAVDVSIDVAQAQTLAETQQVVISNSQKLDSNSDKMEQMLFALRNIQNIQSFIQSKVSVLETLHKSAEDARRVQLKAIQGEVTRVVVGCQVLAEKVERRHSRAPPTTSSNNIRYSEEHLWILPSDPVPGLPGRPAPTLTNAVSVPIDKWKPKPYSEAPAAYHKMVEEPTLTEKRRDDVSCDSIIQLLAIPTSPSPFGDLERVLRRGTNLEQAALDRARWLMMSDRFASWVTVEMSSSSDIILVEGYNDHRLGKVSPLSVFCASLTTTMIRKSLFVLYHFCGEHAFPKDPIGGPSGMLRSLIAQLAASRLDLSSRLGSLAERLIDMSLPSLVEAFEHLLRGIPPGCTLYIILDNISEFESRLHGWDDEIRQVVRMLDEVSKDPGVGVNLRVLATCPMKSIVLARQIDYRDHISLRAGNLHA</sequence>
<keyword evidence="1" id="KW-0677">Repeat</keyword>
<dbReference type="EMBL" id="MU839831">
    <property type="protein sequence ID" value="KAK1757033.1"/>
    <property type="molecule type" value="Genomic_DNA"/>
</dbReference>
<evidence type="ECO:0000313" key="3">
    <source>
        <dbReference type="EMBL" id="KAK1757033.1"/>
    </source>
</evidence>
<evidence type="ECO:0000313" key="4">
    <source>
        <dbReference type="Proteomes" id="UP001239445"/>
    </source>
</evidence>
<reference evidence="3" key="1">
    <citation type="submission" date="2023-06" db="EMBL/GenBank/DDBJ databases">
        <title>Genome-scale phylogeny and comparative genomics of the fungal order Sordariales.</title>
        <authorList>
            <consortium name="Lawrence Berkeley National Laboratory"/>
            <person name="Hensen N."/>
            <person name="Bonometti L."/>
            <person name="Westerberg I."/>
            <person name="Brannstrom I.O."/>
            <person name="Guillou S."/>
            <person name="Cros-Aarteil S."/>
            <person name="Calhoun S."/>
            <person name="Haridas S."/>
            <person name="Kuo A."/>
            <person name="Mondo S."/>
            <person name="Pangilinan J."/>
            <person name="Riley R."/>
            <person name="Labutti K."/>
            <person name="Andreopoulos B."/>
            <person name="Lipzen A."/>
            <person name="Chen C."/>
            <person name="Yanf M."/>
            <person name="Daum C."/>
            <person name="Ng V."/>
            <person name="Clum A."/>
            <person name="Steindorff A."/>
            <person name="Ohm R."/>
            <person name="Martin F."/>
            <person name="Silar P."/>
            <person name="Natvig D."/>
            <person name="Lalanne C."/>
            <person name="Gautier V."/>
            <person name="Ament-Velasquez S.L."/>
            <person name="Kruys A."/>
            <person name="Hutchinson M.I."/>
            <person name="Powell A.J."/>
            <person name="Barry K."/>
            <person name="Miller A.N."/>
            <person name="Grigoriev I.V."/>
            <person name="Debuchy R."/>
            <person name="Gladieux P."/>
            <person name="Thoren M.H."/>
            <person name="Johannesson H."/>
        </authorList>
    </citation>
    <scope>NUCLEOTIDE SEQUENCE</scope>
    <source>
        <strain evidence="3">PSN4</strain>
    </source>
</reference>
<name>A0AAJ0FB59_9PEZI</name>
<dbReference type="PANTHER" id="PTHR40619:SF3">
    <property type="entry name" value="FUNGAL STAND N-TERMINAL GOODBYE DOMAIN-CONTAINING PROTEIN"/>
    <property type="match status" value="1"/>
</dbReference>
<keyword evidence="4" id="KW-1185">Reference proteome</keyword>
<dbReference type="Pfam" id="PF24883">
    <property type="entry name" value="NPHP3_N"/>
    <property type="match status" value="1"/>
</dbReference>
<feature type="domain" description="Nephrocystin 3-like N-terminal" evidence="2">
    <location>
        <begin position="408"/>
        <end position="583"/>
    </location>
</feature>
<proteinExistence type="predicted"/>
<evidence type="ECO:0000256" key="1">
    <source>
        <dbReference type="ARBA" id="ARBA00022737"/>
    </source>
</evidence>
<dbReference type="InterPro" id="IPR056884">
    <property type="entry name" value="NPHP3-like_N"/>
</dbReference>
<organism evidence="3 4">
    <name type="scientific">Echria macrotheca</name>
    <dbReference type="NCBI Taxonomy" id="438768"/>
    <lineage>
        <taxon>Eukaryota</taxon>
        <taxon>Fungi</taxon>
        <taxon>Dikarya</taxon>
        <taxon>Ascomycota</taxon>
        <taxon>Pezizomycotina</taxon>
        <taxon>Sordariomycetes</taxon>
        <taxon>Sordariomycetidae</taxon>
        <taxon>Sordariales</taxon>
        <taxon>Schizotheciaceae</taxon>
        <taxon>Echria</taxon>
    </lineage>
</organism>
<dbReference type="PANTHER" id="PTHR40619">
    <property type="entry name" value="FUNGAL STAND N-TERMINAL GOODBYE DOMAIN-CONTAINING PROTEIN"/>
    <property type="match status" value="1"/>
</dbReference>
<comment type="caution">
    <text evidence="3">The sequence shown here is derived from an EMBL/GenBank/DDBJ whole genome shotgun (WGS) entry which is preliminary data.</text>
</comment>
<dbReference type="Proteomes" id="UP001239445">
    <property type="component" value="Unassembled WGS sequence"/>
</dbReference>
<accession>A0AAJ0FB59</accession>